<evidence type="ECO:0000313" key="2">
    <source>
        <dbReference type="Proteomes" id="UP000236161"/>
    </source>
</evidence>
<dbReference type="AlphaFoldDB" id="A0A2I0AR07"/>
<dbReference type="STRING" id="1088818.A0A2I0AR07"/>
<reference evidence="1 2" key="1">
    <citation type="journal article" date="2017" name="Nature">
        <title>The Apostasia genome and the evolution of orchids.</title>
        <authorList>
            <person name="Zhang G.Q."/>
            <person name="Liu K.W."/>
            <person name="Li Z."/>
            <person name="Lohaus R."/>
            <person name="Hsiao Y.Y."/>
            <person name="Niu S.C."/>
            <person name="Wang J.Y."/>
            <person name="Lin Y.C."/>
            <person name="Xu Q."/>
            <person name="Chen L.J."/>
            <person name="Yoshida K."/>
            <person name="Fujiwara S."/>
            <person name="Wang Z.W."/>
            <person name="Zhang Y.Q."/>
            <person name="Mitsuda N."/>
            <person name="Wang M."/>
            <person name="Liu G.H."/>
            <person name="Pecoraro L."/>
            <person name="Huang H.X."/>
            <person name="Xiao X.J."/>
            <person name="Lin M."/>
            <person name="Wu X.Y."/>
            <person name="Wu W.L."/>
            <person name="Chen Y.Y."/>
            <person name="Chang S.B."/>
            <person name="Sakamoto S."/>
            <person name="Ohme-Takagi M."/>
            <person name="Yagi M."/>
            <person name="Zeng S.J."/>
            <person name="Shen C.Y."/>
            <person name="Yeh C.M."/>
            <person name="Luo Y.B."/>
            <person name="Tsai W.C."/>
            <person name="Van de Peer Y."/>
            <person name="Liu Z.J."/>
        </authorList>
    </citation>
    <scope>NUCLEOTIDE SEQUENCE [LARGE SCALE GENOMIC DNA]</scope>
    <source>
        <strain evidence="2">cv. Shenzhen</strain>
        <tissue evidence="1">Stem</tissue>
    </source>
</reference>
<keyword evidence="2" id="KW-1185">Reference proteome</keyword>
<sequence length="392" mass="43589">MDLSFSAKPQTLIASVSFHNFHLPSLSRREFLGCGGQLKVTGLRSRKAHGKLGFQILSPRCLVFHESVYEYSVIAIAATVAAFTAMDMVCLSRDRREGSANETEKHFLVGEALRMKHSVSEREDIVSRAPEMVPSTKDHVLVIRDETTLEEPKEPLVSAERELMDNGNISFGQSDSSLGIPVIPVPNCSVNSAKEKLREVGENNYEGIQKHLADESELLVSNCTEDHHGSAKETSNTDKEQLEVESISCFGSLNRKPLNLRPKDSDYGNLSFSLNRVEIMKKGFSRSSVKLDFPDGQVPLMSFNKSFKSKKNCCSVDIGRDAKARKENRDLSTFLHPNGGLLKISSNVLTCLRTYDCLLRDARLKDCLDLLESMESKGLLDMDKVASNFSSF</sequence>
<organism evidence="1 2">
    <name type="scientific">Apostasia shenzhenica</name>
    <dbReference type="NCBI Taxonomy" id="1088818"/>
    <lineage>
        <taxon>Eukaryota</taxon>
        <taxon>Viridiplantae</taxon>
        <taxon>Streptophyta</taxon>
        <taxon>Embryophyta</taxon>
        <taxon>Tracheophyta</taxon>
        <taxon>Spermatophyta</taxon>
        <taxon>Magnoliopsida</taxon>
        <taxon>Liliopsida</taxon>
        <taxon>Asparagales</taxon>
        <taxon>Orchidaceae</taxon>
        <taxon>Apostasioideae</taxon>
        <taxon>Apostasia</taxon>
    </lineage>
</organism>
<dbReference type="OrthoDB" id="185373at2759"/>
<accession>A0A2I0AR07</accession>
<dbReference type="InterPro" id="IPR053303">
    <property type="entry name" value="Chloroplast_PPR"/>
</dbReference>
<gene>
    <name evidence="1" type="ORF">AXF42_Ash012523</name>
</gene>
<dbReference type="PANTHER" id="PTHR47935">
    <property type="entry name" value="PENTATRICOPEPTIDE REPEAT-CONTAINING PROTEIN MRL1, CHLOROPLASTIC"/>
    <property type="match status" value="1"/>
</dbReference>
<evidence type="ECO:0000313" key="1">
    <source>
        <dbReference type="EMBL" id="PKA57984.1"/>
    </source>
</evidence>
<protein>
    <recommendedName>
        <fullName evidence="3">Pentatricopeptide repeat-containing protein</fullName>
    </recommendedName>
</protein>
<proteinExistence type="predicted"/>
<evidence type="ECO:0008006" key="3">
    <source>
        <dbReference type="Google" id="ProtNLM"/>
    </source>
</evidence>
<dbReference type="PANTHER" id="PTHR47935:SF1">
    <property type="entry name" value="PENTATRICOPEPTIDE REPEAT-CONTAINING PROTEIN MRL1, CHLOROPLASTIC"/>
    <property type="match status" value="1"/>
</dbReference>
<dbReference type="EMBL" id="KZ451959">
    <property type="protein sequence ID" value="PKA57984.1"/>
    <property type="molecule type" value="Genomic_DNA"/>
</dbReference>
<name>A0A2I0AR07_9ASPA</name>
<dbReference type="Proteomes" id="UP000236161">
    <property type="component" value="Unassembled WGS sequence"/>
</dbReference>